<reference evidence="2" key="1">
    <citation type="journal article" date="2011" name="Nat. Biotechnol.">
        <title>The genomic sequence of the Chinese hamster ovary (CHO)-K1 cell line.</title>
        <authorList>
            <person name="Xu X."/>
            <person name="Nagarajan H."/>
            <person name="Lewis N.E."/>
            <person name="Pan S."/>
            <person name="Cai Z."/>
            <person name="Liu X."/>
            <person name="Chen W."/>
            <person name="Xie M."/>
            <person name="Wang W."/>
            <person name="Hammond S."/>
            <person name="Andersen M.R."/>
            <person name="Neff N."/>
            <person name="Passarelli B."/>
            <person name="Koh W."/>
            <person name="Fan H.C."/>
            <person name="Wang J."/>
            <person name="Gui Y."/>
            <person name="Lee K.H."/>
            <person name="Betenbaugh M.J."/>
            <person name="Quake S.R."/>
            <person name="Famili I."/>
            <person name="Palsson B.O."/>
            <person name="Wang J."/>
        </authorList>
    </citation>
    <scope>NUCLEOTIDE SEQUENCE [LARGE SCALE GENOMIC DNA]</scope>
    <source>
        <strain evidence="2">CHO K1 cell line</strain>
    </source>
</reference>
<name>G3IJI4_CRIGR</name>
<dbReference type="Proteomes" id="UP000001075">
    <property type="component" value="Unassembled WGS sequence"/>
</dbReference>
<evidence type="ECO:0000313" key="1">
    <source>
        <dbReference type="EMBL" id="EGW12614.1"/>
    </source>
</evidence>
<dbReference type="InParanoid" id="G3IJI4"/>
<evidence type="ECO:0000313" key="2">
    <source>
        <dbReference type="Proteomes" id="UP000001075"/>
    </source>
</evidence>
<dbReference type="EMBL" id="JH003311">
    <property type="protein sequence ID" value="EGW12614.1"/>
    <property type="molecule type" value="Genomic_DNA"/>
</dbReference>
<dbReference type="AlphaFoldDB" id="G3IJI4"/>
<proteinExistence type="predicted"/>
<gene>
    <name evidence="1" type="ORF">I79_024019</name>
</gene>
<organism evidence="1 2">
    <name type="scientific">Cricetulus griseus</name>
    <name type="common">Chinese hamster</name>
    <name type="synonym">Cricetulus barabensis griseus</name>
    <dbReference type="NCBI Taxonomy" id="10029"/>
    <lineage>
        <taxon>Eukaryota</taxon>
        <taxon>Metazoa</taxon>
        <taxon>Chordata</taxon>
        <taxon>Craniata</taxon>
        <taxon>Vertebrata</taxon>
        <taxon>Euteleostomi</taxon>
        <taxon>Mammalia</taxon>
        <taxon>Eutheria</taxon>
        <taxon>Euarchontoglires</taxon>
        <taxon>Glires</taxon>
        <taxon>Rodentia</taxon>
        <taxon>Myomorpha</taxon>
        <taxon>Muroidea</taxon>
        <taxon>Cricetidae</taxon>
        <taxon>Cricetinae</taxon>
        <taxon>Cricetulus</taxon>
    </lineage>
</organism>
<protein>
    <submittedName>
        <fullName evidence="1">Uncharacterized protein</fullName>
    </submittedName>
</protein>
<sequence>MMEILRPGLAIAHGGLEMKQMLQLKQYFQKVHITVVSSQPSHSVSRGKNA</sequence>
<accession>G3IJI4</accession>